<accession>A0A0H3N7B5</accession>
<gene>
    <name evidence="2" type="ordered locus">CD196_1659</name>
</gene>
<feature type="transmembrane region" description="Helical" evidence="1">
    <location>
        <begin position="224"/>
        <end position="246"/>
    </location>
</feature>
<dbReference type="Pfam" id="PF02447">
    <property type="entry name" value="GntP_permease"/>
    <property type="match status" value="1"/>
</dbReference>
<dbReference type="GO" id="GO:0005886">
    <property type="term" value="C:plasma membrane"/>
    <property type="evidence" value="ECO:0007669"/>
    <property type="project" value="TreeGrafter"/>
</dbReference>
<feature type="transmembrane region" description="Helical" evidence="1">
    <location>
        <begin position="282"/>
        <end position="301"/>
    </location>
</feature>
<keyword evidence="1" id="KW-0812">Transmembrane</keyword>
<dbReference type="AlphaFoldDB" id="A0A0H3N7B5"/>
<dbReference type="Proteomes" id="UP000002068">
    <property type="component" value="Chromosome"/>
</dbReference>
<feature type="transmembrane region" description="Helical" evidence="1">
    <location>
        <begin position="399"/>
        <end position="420"/>
    </location>
</feature>
<feature type="transmembrane region" description="Helical" evidence="1">
    <location>
        <begin position="252"/>
        <end position="270"/>
    </location>
</feature>
<feature type="transmembrane region" description="Helical" evidence="1">
    <location>
        <begin position="6"/>
        <end position="26"/>
    </location>
</feature>
<sequence>MIGGDIMQITTFGAIFGLLIAIILIIKKFQAVYSLMLGAFIGGLVGGANITQTVDFMANGAMNISPSILRALASGVLAGSLIKTGAVDKISEQIVKIFGEKRALFSIAISTMVLAGVGVNLDVSIITVAPIGLYIGRKLNYSKLSILLAMLGGGKAGNIISPNPNTIAVADNFSVNLSSVMMANIIPAIIGVVITVILASILINKGNKVQSYEILEQREDLPSLFKSLCGPIIAIFLLFLGNVSPIVIDPMIALPIGGIVTLIVTGNLNNSREYLAFGLSKMQGVCILLLGTGTIAGIIQMSELQQSTIGALQFLNMPQFLLAPVSGILMSLATASSTAGATIASSTFHDAIINGGLSPISGASIVNAGSSVFEQLPHGSLFHTSSGSINMDIGERFKLIPYEALIGIVMTIISTSIQLVL</sequence>
<feature type="transmembrane region" description="Helical" evidence="1">
    <location>
        <begin position="33"/>
        <end position="52"/>
    </location>
</feature>
<feature type="transmembrane region" description="Helical" evidence="1">
    <location>
        <begin position="181"/>
        <end position="203"/>
    </location>
</feature>
<dbReference type="PANTHER" id="PTHR30354:SF23">
    <property type="entry name" value="GNTP FAMILY PERMEASE"/>
    <property type="match status" value="1"/>
</dbReference>
<evidence type="ECO:0000313" key="2">
    <source>
        <dbReference type="EMBL" id="CBA63179.1"/>
    </source>
</evidence>
<protein>
    <submittedName>
        <fullName evidence="2">Gluconate permease</fullName>
    </submittedName>
</protein>
<keyword evidence="1" id="KW-0472">Membrane</keyword>
<evidence type="ECO:0000313" key="3">
    <source>
        <dbReference type="Proteomes" id="UP000002068"/>
    </source>
</evidence>
<keyword evidence="1" id="KW-1133">Transmembrane helix</keyword>
<dbReference type="InterPro" id="IPR003474">
    <property type="entry name" value="Glcn_transporter"/>
</dbReference>
<reference evidence="2 3" key="1">
    <citation type="journal article" date="2009" name="Genome Biol.">
        <title>Comparative genome and phenotypic analysis of Clostridium difficile 027 strains provides insight into the evolution of a hypervirulent bacterium.</title>
        <authorList>
            <person name="Stabler R.A."/>
            <person name="He M."/>
            <person name="Dawson L."/>
            <person name="Martin M."/>
            <person name="Valiente E."/>
            <person name="Corton C."/>
            <person name="Lawley T.D."/>
            <person name="Sebaihia M."/>
            <person name="Quail M.A."/>
            <person name="Rose G."/>
            <person name="Gerding D.N."/>
            <person name="Gibert M."/>
            <person name="Popoff M.R."/>
            <person name="Parkhill J."/>
            <person name="Dougan G."/>
            <person name="Wren B.W."/>
        </authorList>
    </citation>
    <scope>NUCLEOTIDE SEQUENCE [LARGE SCALE GENOMIC DNA]</scope>
    <source>
        <strain evidence="2 3">CD196</strain>
    </source>
</reference>
<dbReference type="EMBL" id="FN538970">
    <property type="protein sequence ID" value="CBA63179.1"/>
    <property type="molecule type" value="Genomic_DNA"/>
</dbReference>
<feature type="transmembrane region" description="Helical" evidence="1">
    <location>
        <begin position="321"/>
        <end position="344"/>
    </location>
</feature>
<dbReference type="HOGENOM" id="CLU_052160_0_0_9"/>
<proteinExistence type="predicted"/>
<feature type="transmembrane region" description="Helical" evidence="1">
    <location>
        <begin position="64"/>
        <end position="82"/>
    </location>
</feature>
<feature type="transmembrane region" description="Helical" evidence="1">
    <location>
        <begin position="103"/>
        <end position="135"/>
    </location>
</feature>
<name>A0A0H3N7B5_CLODC</name>
<evidence type="ECO:0000256" key="1">
    <source>
        <dbReference type="SAM" id="Phobius"/>
    </source>
</evidence>
<organism evidence="2 3">
    <name type="scientific">Clostridioides difficile (strain CD196)</name>
    <name type="common">Peptoclostridium difficile</name>
    <dbReference type="NCBI Taxonomy" id="645462"/>
    <lineage>
        <taxon>Bacteria</taxon>
        <taxon>Bacillati</taxon>
        <taxon>Bacillota</taxon>
        <taxon>Clostridia</taxon>
        <taxon>Peptostreptococcales</taxon>
        <taxon>Peptostreptococcaceae</taxon>
        <taxon>Clostridioides</taxon>
    </lineage>
</organism>
<dbReference type="KEGG" id="cdc:CD196_1659"/>
<dbReference type="PANTHER" id="PTHR30354">
    <property type="entry name" value="GNT FAMILY GLUCONATE TRANSPORTER"/>
    <property type="match status" value="1"/>
</dbReference>
<dbReference type="GO" id="GO:0015128">
    <property type="term" value="F:gluconate transmembrane transporter activity"/>
    <property type="evidence" value="ECO:0007669"/>
    <property type="project" value="InterPro"/>
</dbReference>